<reference evidence="1 2" key="1">
    <citation type="journal article" date="2023" name="Mol. Ecol. Resour.">
        <title>Chromosome-level genome assembly of a triploid poplar Populus alba 'Berolinensis'.</title>
        <authorList>
            <person name="Chen S."/>
            <person name="Yu Y."/>
            <person name="Wang X."/>
            <person name="Wang S."/>
            <person name="Zhang T."/>
            <person name="Zhou Y."/>
            <person name="He R."/>
            <person name="Meng N."/>
            <person name="Wang Y."/>
            <person name="Liu W."/>
            <person name="Liu Z."/>
            <person name="Liu J."/>
            <person name="Guo Q."/>
            <person name="Huang H."/>
            <person name="Sederoff R.R."/>
            <person name="Wang G."/>
            <person name="Qu G."/>
            <person name="Chen S."/>
        </authorList>
    </citation>
    <scope>NUCLEOTIDE SEQUENCE [LARGE SCALE GENOMIC DNA]</scope>
    <source>
        <strain evidence="1">SC-2020</strain>
    </source>
</reference>
<organism evidence="1 2">
    <name type="scientific">Populus alba x Populus x berolinensis</name>
    <dbReference type="NCBI Taxonomy" id="444605"/>
    <lineage>
        <taxon>Eukaryota</taxon>
        <taxon>Viridiplantae</taxon>
        <taxon>Streptophyta</taxon>
        <taxon>Embryophyta</taxon>
        <taxon>Tracheophyta</taxon>
        <taxon>Spermatophyta</taxon>
        <taxon>Magnoliopsida</taxon>
        <taxon>eudicotyledons</taxon>
        <taxon>Gunneridae</taxon>
        <taxon>Pentapetalae</taxon>
        <taxon>rosids</taxon>
        <taxon>fabids</taxon>
        <taxon>Malpighiales</taxon>
        <taxon>Salicaceae</taxon>
        <taxon>Saliceae</taxon>
        <taxon>Populus</taxon>
    </lineage>
</organism>
<comment type="caution">
    <text evidence="1">The sequence shown here is derived from an EMBL/GenBank/DDBJ whole genome shotgun (WGS) entry which is preliminary data.</text>
</comment>
<dbReference type="EMBL" id="JAQIZT010000016">
    <property type="protein sequence ID" value="KAJ6967858.1"/>
    <property type="molecule type" value="Genomic_DNA"/>
</dbReference>
<protein>
    <submittedName>
        <fullName evidence="1">Uncharacterized protein</fullName>
    </submittedName>
</protein>
<dbReference type="AlphaFoldDB" id="A0AAD6LIL9"/>
<name>A0AAD6LIL9_9ROSI</name>
<sequence>MFPTQIRFHGICFKEYGGKRVEHEMTRFCELHIGLARHASTCTNKIQQSGEMNWQLG</sequence>
<dbReference type="Proteomes" id="UP001164929">
    <property type="component" value="Chromosome 16"/>
</dbReference>
<proteinExistence type="predicted"/>
<evidence type="ECO:0000313" key="1">
    <source>
        <dbReference type="EMBL" id="KAJ6967858.1"/>
    </source>
</evidence>
<keyword evidence="2" id="KW-1185">Reference proteome</keyword>
<evidence type="ECO:0000313" key="2">
    <source>
        <dbReference type="Proteomes" id="UP001164929"/>
    </source>
</evidence>
<accession>A0AAD6LIL9</accession>
<gene>
    <name evidence="1" type="ORF">NC653_035938</name>
</gene>